<evidence type="ECO:0000259" key="2">
    <source>
        <dbReference type="PROSITE" id="PS50853"/>
    </source>
</evidence>
<feature type="compositionally biased region" description="Low complexity" evidence="1">
    <location>
        <begin position="187"/>
        <end position="248"/>
    </location>
</feature>
<feature type="compositionally biased region" description="Basic and acidic residues" evidence="1">
    <location>
        <begin position="856"/>
        <end position="866"/>
    </location>
</feature>
<dbReference type="PROSITE" id="PS50853">
    <property type="entry name" value="FN3"/>
    <property type="match status" value="3"/>
</dbReference>
<feature type="compositionally biased region" description="Low complexity" evidence="1">
    <location>
        <begin position="642"/>
        <end position="672"/>
    </location>
</feature>
<feature type="compositionally biased region" description="Polar residues" evidence="1">
    <location>
        <begin position="172"/>
        <end position="181"/>
    </location>
</feature>
<feature type="compositionally biased region" description="Polar residues" evidence="1">
    <location>
        <begin position="339"/>
        <end position="370"/>
    </location>
</feature>
<dbReference type="InterPro" id="IPR013783">
    <property type="entry name" value="Ig-like_fold"/>
</dbReference>
<reference evidence="3" key="1">
    <citation type="submission" date="2025-08" db="UniProtKB">
        <authorList>
            <consortium name="Ensembl"/>
        </authorList>
    </citation>
    <scope>IDENTIFICATION</scope>
</reference>
<dbReference type="SMART" id="SM00060">
    <property type="entry name" value="FN3"/>
    <property type="match status" value="2"/>
</dbReference>
<feature type="compositionally biased region" description="Polar residues" evidence="1">
    <location>
        <begin position="439"/>
        <end position="475"/>
    </location>
</feature>
<feature type="compositionally biased region" description="Low complexity" evidence="1">
    <location>
        <begin position="376"/>
        <end position="399"/>
    </location>
</feature>
<dbReference type="Ensembl" id="ENSAPOT00000013063.1">
    <property type="protein sequence ID" value="ENSAPOP00000022720.1"/>
    <property type="gene ID" value="ENSAPOG00000004149.1"/>
</dbReference>
<feature type="compositionally biased region" description="Polar residues" evidence="1">
    <location>
        <begin position="267"/>
        <end position="292"/>
    </location>
</feature>
<protein>
    <submittedName>
        <fullName evidence="3">Fibronectin type III domain containing 1</fullName>
    </submittedName>
</protein>
<reference evidence="3" key="2">
    <citation type="submission" date="2025-09" db="UniProtKB">
        <authorList>
            <consortium name="Ensembl"/>
        </authorList>
    </citation>
    <scope>IDENTIFICATION</scope>
</reference>
<dbReference type="CDD" id="cd00063">
    <property type="entry name" value="FN3"/>
    <property type="match status" value="3"/>
</dbReference>
<dbReference type="InterPro" id="IPR003961">
    <property type="entry name" value="FN3_dom"/>
</dbReference>
<name>A0A3Q1H0I6_9TELE</name>
<dbReference type="Pfam" id="PF00041">
    <property type="entry name" value="fn3"/>
    <property type="match status" value="2"/>
</dbReference>
<feature type="compositionally biased region" description="Basic and acidic residues" evidence="1">
    <location>
        <begin position="508"/>
        <end position="523"/>
    </location>
</feature>
<feature type="compositionally biased region" description="Polar residues" evidence="1">
    <location>
        <begin position="628"/>
        <end position="638"/>
    </location>
</feature>
<dbReference type="PANTHER" id="PTHR23197">
    <property type="entry name" value="TARSH-RELATED FIBRONECTIN DOMAIN-CONTAINING"/>
    <property type="match status" value="1"/>
</dbReference>
<evidence type="ECO:0000313" key="4">
    <source>
        <dbReference type="Proteomes" id="UP000257200"/>
    </source>
</evidence>
<proteinExistence type="predicted"/>
<feature type="compositionally biased region" description="Low complexity" evidence="1">
    <location>
        <begin position="837"/>
        <end position="855"/>
    </location>
</feature>
<feature type="region of interest" description="Disordered" evidence="1">
    <location>
        <begin position="554"/>
        <end position="880"/>
    </location>
</feature>
<feature type="region of interest" description="Disordered" evidence="1">
    <location>
        <begin position="168"/>
        <end position="255"/>
    </location>
</feature>
<keyword evidence="4" id="KW-1185">Reference proteome</keyword>
<evidence type="ECO:0000313" key="3">
    <source>
        <dbReference type="Ensembl" id="ENSAPOP00000022720.1"/>
    </source>
</evidence>
<dbReference type="Proteomes" id="UP000257200">
    <property type="component" value="Unplaced"/>
</dbReference>
<feature type="domain" description="Fibronectin type-III" evidence="2">
    <location>
        <begin position="1199"/>
        <end position="1293"/>
    </location>
</feature>
<feature type="compositionally biased region" description="Low complexity" evidence="1">
    <location>
        <begin position="295"/>
        <end position="314"/>
    </location>
</feature>
<feature type="region of interest" description="Disordered" evidence="1">
    <location>
        <begin position="1114"/>
        <end position="1144"/>
    </location>
</feature>
<dbReference type="Gene3D" id="2.60.40.10">
    <property type="entry name" value="Immunoglobulins"/>
    <property type="match status" value="3"/>
</dbReference>
<dbReference type="PRINTS" id="PR00014">
    <property type="entry name" value="FNTYPEIII"/>
</dbReference>
<dbReference type="Pfam" id="PF21731">
    <property type="entry name" value="TARSH_C"/>
    <property type="match status" value="1"/>
</dbReference>
<sequence length="1435" mass="155095">VMSPQSVLISWVDPAVEMGKVAPGTSRSYTVRYREKGESARWEYKDSTQRRMMIDTLSADGMYEFSVRISQAENHGKWSVSVFQRTPESAPSGPPENFEVKPLRGKGTAVIATWDPPEEPNGRIREYILSYAPAMKPFGMKSITYRGSTTTATVDGLTPGDRYIFKIRATNRRGQGPQSKAFSVAMPGSGSKDSSSSSSTGSSSSSSSSSSATSSSSSDSSSSSFPSSSSSSPSTMSLSSSSHIQESAASRKDYVASTYPETKNIYDKSSMTHAKPSTTVVKETNSQQTDTSPVGRGSASAGRTSGSSFSSRFGYGRRHPGTLLRGNSTRILNGFKPAHTSQSNSLSRTQSQVTSNTRNSATSQSTLSDRTQNHETSNTFSPTTSRSTSGGTSNSRATSDSYNADKSQSTSESRSRGSTALQGTYPSTSHSNTNSRSTADTSRFSQSTSQRGSHGSATSQDIQNSQTSHTSPEQDTSYREGNDDNNYKNTQREVNKAEEPTLSSIKQPAEEETREEEGRDGGTNEKPAVSRTRISSSFAERFPWLANRYPGRFGLGTRTSSPRQEGRTPFTRVSSSVGAGRPILRGTPTRVAGATGAEGVSLIQETSEDLRTPSAHDSLKNEFGVNSVKPSLTNQNAESSDTRNPATSSSSSSSSASTSSNSDSHHSSNGRSDSNHRGTSSGNDNDRMKDYLGERNKEISGRNGKVADPTAAQKNPTITSADPHRNGEDNESVVNRETSSRTRSGTSSGFNPTYRRPGVGINGRVRSPVLGNRQFGGSRLPIKPQPAQNSRLGSSTSDSSSPSSGSSSSSSLPQPVLTSDRDGGTAVSRTGGFVDGSSQSTSSSSSLSLSSSSSRDSFRSNGDRPRYPISRGKPNNGAGLKPAIQNCLWTPYEQAVGNSGKEIVAVFPKSYGQDEAKVPILIVYIIMWILLIFLSCQVVDLERGVLMNQDGQVLQDSQGKPKRVVLGEDGRTIFDHMGSPLVSQEGIALFGHGRDSQPVINPKDKVLMVGGKPVLGLDRPRPRTTTTTTITTTTTTTTTTTAPTTTPEPTTTEWFIEESTTALPYPTCPPGTFSKTDENGYPILDPEGILDCYPEGSLTHVLLLDEVFVQTTLPPTTTTTTTTEIPTPEPRPSNRGPSSEFDLSGKKRFTAPYVNYIQKDPGAPCSLTEALDYLQVDILENLIEKDSMAANQNQPPKNKPHNLTVVAMEGCHSFIILDWARPLKDDMVSGYMVHSASYDDVLNNRWSSRSSSGTHLPVENLKPNSRYYFKVQAKNVFGLGPVSDTLTYVTESDDPLLIERPPGGEPIWIPFTFKYNSAHSSCKGSQYVKRTWYRKFVGVVLCNSLRYKIFMGDGLREPFYSIGDTLGQGEDHCQFVDSYRDGRTGPAYLSNNLPSAQGFYRAYRQEPVSFGVIGRHTSHPFVGWYECGVPIPGKW</sequence>
<dbReference type="PANTHER" id="PTHR23197:SF8">
    <property type="entry name" value="FIBRONECTIN TYPE III DOMAIN-CONTAINING PROTEIN 1"/>
    <property type="match status" value="1"/>
</dbReference>
<feature type="compositionally biased region" description="Basic and acidic residues" evidence="1">
    <location>
        <begin position="476"/>
        <end position="499"/>
    </location>
</feature>
<feature type="compositionally biased region" description="Low complexity" evidence="1">
    <location>
        <begin position="794"/>
        <end position="811"/>
    </location>
</feature>
<feature type="compositionally biased region" description="Basic and acidic residues" evidence="1">
    <location>
        <begin position="684"/>
        <end position="700"/>
    </location>
</feature>
<feature type="compositionally biased region" description="Low complexity" evidence="1">
    <location>
        <begin position="407"/>
        <end position="419"/>
    </location>
</feature>
<feature type="region of interest" description="Disordered" evidence="1">
    <location>
        <begin position="267"/>
        <end position="534"/>
    </location>
</feature>
<feature type="domain" description="Fibronectin type-III" evidence="2">
    <location>
        <begin position="94"/>
        <end position="189"/>
    </location>
</feature>
<evidence type="ECO:0000256" key="1">
    <source>
        <dbReference type="SAM" id="MobiDB-lite"/>
    </source>
</evidence>
<accession>A0A3Q1H0I6</accession>
<dbReference type="SUPFAM" id="SSF49265">
    <property type="entry name" value="Fibronectin type III"/>
    <property type="match status" value="2"/>
</dbReference>
<dbReference type="GeneTree" id="ENSGT00530000063558"/>
<dbReference type="InterPro" id="IPR049109">
    <property type="entry name" value="TARSH/FNDC1_C"/>
</dbReference>
<dbReference type="InterPro" id="IPR036116">
    <property type="entry name" value="FN3_sf"/>
</dbReference>
<organism evidence="3 4">
    <name type="scientific">Acanthochromis polyacanthus</name>
    <name type="common">spiny chromis</name>
    <dbReference type="NCBI Taxonomy" id="80966"/>
    <lineage>
        <taxon>Eukaryota</taxon>
        <taxon>Metazoa</taxon>
        <taxon>Chordata</taxon>
        <taxon>Craniata</taxon>
        <taxon>Vertebrata</taxon>
        <taxon>Euteleostomi</taxon>
        <taxon>Actinopterygii</taxon>
        <taxon>Neopterygii</taxon>
        <taxon>Teleostei</taxon>
        <taxon>Neoteleostei</taxon>
        <taxon>Acanthomorphata</taxon>
        <taxon>Ovalentaria</taxon>
        <taxon>Pomacentridae</taxon>
        <taxon>Acanthochromis</taxon>
    </lineage>
</organism>
<feature type="domain" description="Fibronectin type-III" evidence="2">
    <location>
        <begin position="1"/>
        <end position="89"/>
    </location>
</feature>
<feature type="compositionally biased region" description="Low complexity" evidence="1">
    <location>
        <begin position="1114"/>
        <end position="1126"/>
    </location>
</feature>
<feature type="compositionally biased region" description="Low complexity" evidence="1">
    <location>
        <begin position="427"/>
        <end position="438"/>
    </location>
</feature>